<dbReference type="InterPro" id="IPR046700">
    <property type="entry name" value="DUF6570"/>
</dbReference>
<feature type="domain" description="DUF6570" evidence="2">
    <location>
        <begin position="420"/>
        <end position="549"/>
    </location>
</feature>
<gene>
    <name evidence="3" type="ORF">MEDL_1533</name>
</gene>
<organism evidence="3 4">
    <name type="scientific">Mytilus edulis</name>
    <name type="common">Blue mussel</name>
    <dbReference type="NCBI Taxonomy" id="6550"/>
    <lineage>
        <taxon>Eukaryota</taxon>
        <taxon>Metazoa</taxon>
        <taxon>Spiralia</taxon>
        <taxon>Lophotrochozoa</taxon>
        <taxon>Mollusca</taxon>
        <taxon>Bivalvia</taxon>
        <taxon>Autobranchia</taxon>
        <taxon>Pteriomorphia</taxon>
        <taxon>Mytilida</taxon>
        <taxon>Mytiloidea</taxon>
        <taxon>Mytilidae</taxon>
        <taxon>Mytilinae</taxon>
        <taxon>Mytilus</taxon>
    </lineage>
</organism>
<dbReference type="Gene3D" id="3.90.70.80">
    <property type="match status" value="1"/>
</dbReference>
<evidence type="ECO:0000259" key="2">
    <source>
        <dbReference type="Pfam" id="PF20209"/>
    </source>
</evidence>
<dbReference type="AlphaFoldDB" id="A0A8S3PR54"/>
<proteinExistence type="predicted"/>
<reference evidence="3" key="1">
    <citation type="submission" date="2021-03" db="EMBL/GenBank/DDBJ databases">
        <authorList>
            <person name="Bekaert M."/>
        </authorList>
    </citation>
    <scope>NUCLEOTIDE SEQUENCE</scope>
</reference>
<name>A0A8S3PR54_MYTED</name>
<dbReference type="EMBL" id="CAJPWZ010000111">
    <property type="protein sequence ID" value="CAG2185965.1"/>
    <property type="molecule type" value="Genomic_DNA"/>
</dbReference>
<dbReference type="Pfam" id="PF20209">
    <property type="entry name" value="DUF6570"/>
    <property type="match status" value="1"/>
</dbReference>
<dbReference type="OrthoDB" id="8196283at2759"/>
<keyword evidence="4" id="KW-1185">Reference proteome</keyword>
<evidence type="ECO:0000256" key="1">
    <source>
        <dbReference type="SAM" id="MobiDB-lite"/>
    </source>
</evidence>
<dbReference type="Proteomes" id="UP000683360">
    <property type="component" value="Unassembled WGS sequence"/>
</dbReference>
<feature type="region of interest" description="Disordered" evidence="1">
    <location>
        <begin position="582"/>
        <end position="606"/>
    </location>
</feature>
<evidence type="ECO:0000313" key="3">
    <source>
        <dbReference type="EMBL" id="CAG2185965.1"/>
    </source>
</evidence>
<accession>A0A8S3PR54</accession>
<protein>
    <recommendedName>
        <fullName evidence="2">DUF6570 domain-containing protein</fullName>
    </recommendedName>
</protein>
<comment type="caution">
    <text evidence="3">The sequence shown here is derived from an EMBL/GenBank/DDBJ whole genome shotgun (WGS) entry which is preliminary data.</text>
</comment>
<sequence>MAGSSQNQWFEVTGVRICIENGTDNNELFESYNQASTSNSQLSENQENENKNSHEIIKTQENLTIHDHISPEILKSNICSNESIVIENNNEVHIDEGITDIESDVEMLSTINNCYDFKPLNTDSKRKLCIIAKIPTKKISKRLHQIYIIWDHHLPQRLSQPRFIIVEQHIQTLNMEENNVWGTELEILACADLLKTDIYTFYNGTWIKYSSSKINSNNCIGDMNHYEVVTNVTQKSLPPNPLQCRQSNAEKYQVDRKSVVTSKKMKVDENQKTGSIYNFGEYNTESKVLSKAKKEKIKYWTDDTFRARKTNTLKRKYWENEGIRSNKLCLGIKKYKENETYRENLIQAGIEKYKDDKGYKDALIQSEIEKYKDDKGYRDDQSGIEKYLEDPEYREKLKTKVCTCRTSLWICYTCHRKMLKGKIPADSFSNSLLLENVPVELKQLNSIEQQLIAQNIPFMKIMALPKGGQKGVHGPVVCVPSDLKKVTSILPRSEDESLLLKVKLKRKLIYKGYDKYQFVRPNNLEQALLYLKDQNIWYKDVAINNEWINPIPELNDNQVVNDESESDDTELVRENLKEEEKIITKSSTTSNEREIESESVSYIDDR</sequence>
<evidence type="ECO:0000313" key="4">
    <source>
        <dbReference type="Proteomes" id="UP000683360"/>
    </source>
</evidence>